<dbReference type="Gene3D" id="3.90.550.10">
    <property type="entry name" value="Spore Coat Polysaccharide Biosynthesis Protein SpsA, Chain A"/>
    <property type="match status" value="1"/>
</dbReference>
<dbReference type="InterPro" id="IPR001173">
    <property type="entry name" value="Glyco_trans_2-like"/>
</dbReference>
<dbReference type="Pfam" id="PF00535">
    <property type="entry name" value="Glycos_transf_2"/>
    <property type="match status" value="1"/>
</dbReference>
<evidence type="ECO:0000313" key="3">
    <source>
        <dbReference type="Proteomes" id="UP000218677"/>
    </source>
</evidence>
<proteinExistence type="predicted"/>
<name>A0A2A4HFJ6_9GAMM</name>
<dbReference type="SUPFAM" id="SSF53448">
    <property type="entry name" value="Nucleotide-diphospho-sugar transferases"/>
    <property type="match status" value="1"/>
</dbReference>
<sequence length="750" mass="84791">MTANMQVVLGTLTFQQVLEPKDNVVWDAYHHRWEALDESMEFTTQRNVYLPGWYMIELMVDRSVTTVAASFRFEAGRRTFNIDMPLRVGKLSKRLVHVPWGVKRIAFRPMNAKGHFSIPHFRLVWVTPAFARDRLLQRLINIHQDYRDITPKEAAGIIRERARERGESWRRTVIREYESTYISLCSRRNYRLWVRKFEDKPDAAKVSANIKARQLDLVGMYYFYIPITGFHTAAALDSTIASLQDQPLGNWKVVLLPAPDCTADVQQDDAQQHDVQKCAILQHIKTLVTKDPRITVSDTQSEPLTTALSASTWVSVLCPGDRLSTHALYSLARCADAELIYSDEDELDADGMRHSPLFKPQWNPDLLLSQPYVGGAIWVRGDKLPQLMPAGGLPCASSVGNWQAKLALNALATGIEKIEHIGRILFHRVSPFTLSPADDYPSLVRLSLNEQNLSAHVEKGRVANSARVMWPVPTPQPLVSLLVPTRDGVEILKPCVDAILERTDYRHFELLILDNQSSCSRTLAYMAEVEQRDSRVKVLRWNHDFNYSAINNFGAKHSKGDIIGLINNDVEPIDGEWLTEMVSQASRPEVGCVGAKLYYPNGTIQHGGVVLGVGGVAGHAHRFFQHNEEGYAGRLQLVQNLTAVTAACLLLRREVFEKVGGLNEPDLAVAYNDVDLCLKVHELGLRNLWTPYAELYHHESISRGADDTPKKRARALKEARYMRKQWGPLLDKDPAYNPNLTLAHEDFSLR</sequence>
<dbReference type="PANTHER" id="PTHR43179">
    <property type="entry name" value="RHAMNOSYLTRANSFERASE WBBL"/>
    <property type="match status" value="1"/>
</dbReference>
<organism evidence="2 3">
    <name type="scientific">Vreelandella nigrificans</name>
    <dbReference type="NCBI Taxonomy" id="2042704"/>
    <lineage>
        <taxon>Bacteria</taxon>
        <taxon>Pseudomonadati</taxon>
        <taxon>Pseudomonadota</taxon>
        <taxon>Gammaproteobacteria</taxon>
        <taxon>Oceanospirillales</taxon>
        <taxon>Halomonadaceae</taxon>
        <taxon>Vreelandella</taxon>
    </lineage>
</organism>
<dbReference type="PANTHER" id="PTHR43179:SF7">
    <property type="entry name" value="RHAMNOSYLTRANSFERASE WBBL"/>
    <property type="match status" value="1"/>
</dbReference>
<dbReference type="AlphaFoldDB" id="A0A2A4HFJ6"/>
<evidence type="ECO:0000259" key="1">
    <source>
        <dbReference type="Pfam" id="PF00535"/>
    </source>
</evidence>
<reference evidence="3" key="1">
    <citation type="submission" date="2017-09" db="EMBL/GenBank/DDBJ databases">
        <authorList>
            <person name="Cho G.-S."/>
            <person name="Oguntoyinbo F.A."/>
            <person name="Cnockaert M."/>
            <person name="Kabisch J."/>
            <person name="Neve H."/>
            <person name="Bockelmann W."/>
            <person name="Wenning M."/>
            <person name="Franz C.M."/>
            <person name="Vandamme P."/>
        </authorList>
    </citation>
    <scope>NUCLEOTIDE SEQUENCE [LARGE SCALE GENOMIC DNA]</scope>
    <source>
        <strain evidence="3">MBT G8648</strain>
    </source>
</reference>
<dbReference type="GO" id="GO:0016740">
    <property type="term" value="F:transferase activity"/>
    <property type="evidence" value="ECO:0007669"/>
    <property type="project" value="UniProtKB-KW"/>
</dbReference>
<feature type="domain" description="Glycosyltransferase 2-like" evidence="1">
    <location>
        <begin position="480"/>
        <end position="659"/>
    </location>
</feature>
<dbReference type="InterPro" id="IPR029044">
    <property type="entry name" value="Nucleotide-diphossugar_trans"/>
</dbReference>
<dbReference type="Proteomes" id="UP000218677">
    <property type="component" value="Unassembled WGS sequence"/>
</dbReference>
<gene>
    <name evidence="2" type="ORF">CPA45_20200</name>
</gene>
<evidence type="ECO:0000313" key="2">
    <source>
        <dbReference type="EMBL" id="PCF93848.1"/>
    </source>
</evidence>
<comment type="caution">
    <text evidence="2">The sequence shown here is derived from an EMBL/GenBank/DDBJ whole genome shotgun (WGS) entry which is preliminary data.</text>
</comment>
<dbReference type="RefSeq" id="WP_096654719.1">
    <property type="nucleotide sequence ID" value="NZ_NWUX01000028.1"/>
</dbReference>
<keyword evidence="2" id="KW-0808">Transferase</keyword>
<dbReference type="EMBL" id="NWUX01000028">
    <property type="protein sequence ID" value="PCF93848.1"/>
    <property type="molecule type" value="Genomic_DNA"/>
</dbReference>
<dbReference type="CDD" id="cd04186">
    <property type="entry name" value="GT_2_like_c"/>
    <property type="match status" value="1"/>
</dbReference>
<protein>
    <submittedName>
        <fullName evidence="2">Glycosyl transferase family 2</fullName>
    </submittedName>
</protein>
<accession>A0A2A4HFJ6</accession>
<keyword evidence="3" id="KW-1185">Reference proteome</keyword>